<name>A0A4S4D8U5_CAMSN</name>
<comment type="caution">
    <text evidence="2">The sequence shown here is derived from an EMBL/GenBank/DDBJ whole genome shotgun (WGS) entry which is preliminary data.</text>
</comment>
<dbReference type="Proteomes" id="UP000306102">
    <property type="component" value="Unassembled WGS sequence"/>
</dbReference>
<dbReference type="InterPro" id="IPR029058">
    <property type="entry name" value="AB_hydrolase_fold"/>
</dbReference>
<organism evidence="2 3">
    <name type="scientific">Camellia sinensis var. sinensis</name>
    <name type="common">China tea</name>
    <dbReference type="NCBI Taxonomy" id="542762"/>
    <lineage>
        <taxon>Eukaryota</taxon>
        <taxon>Viridiplantae</taxon>
        <taxon>Streptophyta</taxon>
        <taxon>Embryophyta</taxon>
        <taxon>Tracheophyta</taxon>
        <taxon>Spermatophyta</taxon>
        <taxon>Magnoliopsida</taxon>
        <taxon>eudicotyledons</taxon>
        <taxon>Gunneridae</taxon>
        <taxon>Pentapetalae</taxon>
        <taxon>asterids</taxon>
        <taxon>Ericales</taxon>
        <taxon>Theaceae</taxon>
        <taxon>Camellia</taxon>
    </lineage>
</organism>
<dbReference type="AlphaFoldDB" id="A0A4S4D8U5"/>
<proteinExistence type="predicted"/>
<keyword evidence="3" id="KW-1185">Reference proteome</keyword>
<dbReference type="Pfam" id="PF05057">
    <property type="entry name" value="DUF676"/>
    <property type="match status" value="1"/>
</dbReference>
<accession>A0A4S4D8U5</accession>
<dbReference type="Gene3D" id="3.40.50.1820">
    <property type="entry name" value="alpha/beta hydrolase"/>
    <property type="match status" value="1"/>
</dbReference>
<dbReference type="SUPFAM" id="SSF53474">
    <property type="entry name" value="alpha/beta-Hydrolases"/>
    <property type="match status" value="1"/>
</dbReference>
<protein>
    <recommendedName>
        <fullName evidence="1">DUF676 domain-containing protein</fullName>
    </recommendedName>
</protein>
<dbReference type="PANTHER" id="PTHR12482">
    <property type="entry name" value="LIPASE ROG1-RELATED-RELATED"/>
    <property type="match status" value="1"/>
</dbReference>
<gene>
    <name evidence="2" type="ORF">TEA_009847</name>
</gene>
<dbReference type="PANTHER" id="PTHR12482:SF14">
    <property type="entry name" value="LIPASE YOR059C ISOFORM X1"/>
    <property type="match status" value="1"/>
</dbReference>
<dbReference type="InterPro" id="IPR007751">
    <property type="entry name" value="DUF676_lipase-like"/>
</dbReference>
<evidence type="ECO:0000313" key="2">
    <source>
        <dbReference type="EMBL" id="THF98880.1"/>
    </source>
</evidence>
<evidence type="ECO:0000313" key="3">
    <source>
        <dbReference type="Proteomes" id="UP000306102"/>
    </source>
</evidence>
<feature type="domain" description="DUF676" evidence="1">
    <location>
        <begin position="31"/>
        <end position="176"/>
    </location>
</feature>
<reference evidence="2 3" key="1">
    <citation type="journal article" date="2018" name="Proc. Natl. Acad. Sci. U.S.A.">
        <title>Draft genome sequence of Camellia sinensis var. sinensis provides insights into the evolution of the tea genome and tea quality.</title>
        <authorList>
            <person name="Wei C."/>
            <person name="Yang H."/>
            <person name="Wang S."/>
            <person name="Zhao J."/>
            <person name="Liu C."/>
            <person name="Gao L."/>
            <person name="Xia E."/>
            <person name="Lu Y."/>
            <person name="Tai Y."/>
            <person name="She G."/>
            <person name="Sun J."/>
            <person name="Cao H."/>
            <person name="Tong W."/>
            <person name="Gao Q."/>
            <person name="Li Y."/>
            <person name="Deng W."/>
            <person name="Jiang X."/>
            <person name="Wang W."/>
            <person name="Chen Q."/>
            <person name="Zhang S."/>
            <person name="Li H."/>
            <person name="Wu J."/>
            <person name="Wang P."/>
            <person name="Li P."/>
            <person name="Shi C."/>
            <person name="Zheng F."/>
            <person name="Jian J."/>
            <person name="Huang B."/>
            <person name="Shan D."/>
            <person name="Shi M."/>
            <person name="Fang C."/>
            <person name="Yue Y."/>
            <person name="Li F."/>
            <person name="Li D."/>
            <person name="Wei S."/>
            <person name="Han B."/>
            <person name="Jiang C."/>
            <person name="Yin Y."/>
            <person name="Xia T."/>
            <person name="Zhang Z."/>
            <person name="Bennetzen J.L."/>
            <person name="Zhao S."/>
            <person name="Wan X."/>
        </authorList>
    </citation>
    <scope>NUCLEOTIDE SEQUENCE [LARGE SCALE GENOMIC DNA]</scope>
    <source>
        <strain evidence="3">cv. Shuchazao</strain>
        <tissue evidence="2">Leaf</tissue>
    </source>
</reference>
<dbReference type="EMBL" id="SDRB02012127">
    <property type="protein sequence ID" value="THF98880.1"/>
    <property type="molecule type" value="Genomic_DNA"/>
</dbReference>
<dbReference type="InterPro" id="IPR044294">
    <property type="entry name" value="Lipase-like"/>
</dbReference>
<sequence length="263" mass="28707">MENGTSENGVCSSESINGAQDVWSCNQSLASSADHLVVMVHGILGSATDWKFAAEQFVRTLPDKVFVHCSERNMAMLTLDGVDVMGERLAGEVLQAIKQKPSLRKISFVAHSVGGVVARYAIGKLFRLPRSEKGEELSSKSCEVESKGTIGGLEPMNFITVATPHLGSRGNNQTNYVLSYKFKDQRTRILKLEVVPFLISSVFPEKDLGKFDGSGRGSCATHFSFPLQSYLFQNSASKAPPLQHGSGTTLRKFDQKGWLKMNG</sequence>
<evidence type="ECO:0000259" key="1">
    <source>
        <dbReference type="Pfam" id="PF05057"/>
    </source>
</evidence>